<organism evidence="1 2">
    <name type="scientific">Caerostris extrusa</name>
    <name type="common">Bark spider</name>
    <name type="synonym">Caerostris bankana</name>
    <dbReference type="NCBI Taxonomy" id="172846"/>
    <lineage>
        <taxon>Eukaryota</taxon>
        <taxon>Metazoa</taxon>
        <taxon>Ecdysozoa</taxon>
        <taxon>Arthropoda</taxon>
        <taxon>Chelicerata</taxon>
        <taxon>Arachnida</taxon>
        <taxon>Araneae</taxon>
        <taxon>Araneomorphae</taxon>
        <taxon>Entelegynae</taxon>
        <taxon>Araneoidea</taxon>
        <taxon>Araneidae</taxon>
        <taxon>Caerostris</taxon>
    </lineage>
</organism>
<evidence type="ECO:0000313" key="1">
    <source>
        <dbReference type="EMBL" id="GIY12229.1"/>
    </source>
</evidence>
<evidence type="ECO:0000313" key="2">
    <source>
        <dbReference type="Proteomes" id="UP001054945"/>
    </source>
</evidence>
<keyword evidence="2" id="KW-1185">Reference proteome</keyword>
<proteinExistence type="predicted"/>
<dbReference type="Proteomes" id="UP001054945">
    <property type="component" value="Unassembled WGS sequence"/>
</dbReference>
<dbReference type="EMBL" id="BPLR01006759">
    <property type="protein sequence ID" value="GIY12229.1"/>
    <property type="molecule type" value="Genomic_DNA"/>
</dbReference>
<sequence>MLSIPVPFPEINRKIKRKERKKEEIGIRNLLSEKGSLVVVWMGSINTFCAGSSAIDIGNLWLLYRKFEFVSGGSLVMLKVKEIHLCRLYYLLLVYV</sequence>
<dbReference type="AlphaFoldDB" id="A0AAV4QSG5"/>
<accession>A0AAV4QSG5</accession>
<comment type="caution">
    <text evidence="1">The sequence shown here is derived from an EMBL/GenBank/DDBJ whole genome shotgun (WGS) entry which is preliminary data.</text>
</comment>
<name>A0AAV4QSG5_CAEEX</name>
<protein>
    <submittedName>
        <fullName evidence="1">Uncharacterized protein</fullName>
    </submittedName>
</protein>
<gene>
    <name evidence="1" type="ORF">CEXT_157651</name>
</gene>
<reference evidence="1 2" key="1">
    <citation type="submission" date="2021-06" db="EMBL/GenBank/DDBJ databases">
        <title>Caerostris extrusa draft genome.</title>
        <authorList>
            <person name="Kono N."/>
            <person name="Arakawa K."/>
        </authorList>
    </citation>
    <scope>NUCLEOTIDE SEQUENCE [LARGE SCALE GENOMIC DNA]</scope>
</reference>